<evidence type="ECO:0000313" key="1">
    <source>
        <dbReference type="EMBL" id="BCA96953.1"/>
    </source>
</evidence>
<dbReference type="EMBL" id="AP022839">
    <property type="protein sequence ID" value="BCA96953.1"/>
    <property type="molecule type" value="Genomic_DNA"/>
</dbReference>
<protein>
    <recommendedName>
        <fullName evidence="3">ParD-like antitoxin of type II toxin-antitoxin system</fullName>
    </recommendedName>
</protein>
<reference evidence="1" key="1">
    <citation type="journal article" date="2020" name="Microbiol. Resour. Announc.">
        <title>Complete Genome Sequence of Novel Psychrotolerant Legionella Strain TUM19329, Isolated from Antarctic Lake Sediment.</title>
        <authorList>
            <person name="Shimada S."/>
            <person name="Nakai R."/>
            <person name="Aoki K."/>
            <person name="Shimoeda N."/>
            <person name="Ohno G."/>
            <person name="Miyazaki Y."/>
            <person name="Kudoh S."/>
            <person name="Imura S."/>
            <person name="Watanabe K."/>
            <person name="Ishii Y."/>
            <person name="Tateda K."/>
        </authorList>
    </citation>
    <scope>NUCLEOTIDE SEQUENCE [LARGE SCALE GENOMIC DNA]</scope>
    <source>
        <strain evidence="1">TUM19329</strain>
    </source>
</reference>
<dbReference type="KEGG" id="lant:TUM19329_33140"/>
<accession>A0A6F8T9N6</accession>
<dbReference type="InterPro" id="IPR021831">
    <property type="entry name" value="ParD-like"/>
</dbReference>
<organism evidence="1 2">
    <name type="scientific">Legionella antarctica</name>
    <dbReference type="NCBI Taxonomy" id="2708020"/>
    <lineage>
        <taxon>Bacteria</taxon>
        <taxon>Pseudomonadati</taxon>
        <taxon>Pseudomonadota</taxon>
        <taxon>Gammaproteobacteria</taxon>
        <taxon>Legionellales</taxon>
        <taxon>Legionellaceae</taxon>
        <taxon>Legionella</taxon>
    </lineage>
</organism>
<keyword evidence="2" id="KW-1185">Reference proteome</keyword>
<gene>
    <name evidence="1" type="ORF">TUM19329_33140</name>
</gene>
<proteinExistence type="predicted"/>
<name>A0A6F8T9N6_9GAMM</name>
<dbReference type="Pfam" id="PF11903">
    <property type="entry name" value="ParD_like"/>
    <property type="match status" value="1"/>
</dbReference>
<evidence type="ECO:0000313" key="2">
    <source>
        <dbReference type="Proteomes" id="UP000502894"/>
    </source>
</evidence>
<dbReference type="RefSeq" id="WP_173238181.1">
    <property type="nucleotide sequence ID" value="NZ_AP022839.1"/>
</dbReference>
<sequence>MGIVKISDELHDAAKIMAKAMSRSVNSQAEYWLRIGKVIEENPTFTYADAIIFLVNQAAMETNDDVCENS</sequence>
<dbReference type="AlphaFoldDB" id="A0A6F8T9N6"/>
<dbReference type="Proteomes" id="UP000502894">
    <property type="component" value="Chromosome"/>
</dbReference>
<evidence type="ECO:0008006" key="3">
    <source>
        <dbReference type="Google" id="ProtNLM"/>
    </source>
</evidence>